<reference evidence="1" key="1">
    <citation type="journal article" date="2012" name="Science">
        <title>Fermentation, hydrogen, and sulfur metabolism in multiple uncultivated bacterial phyla.</title>
        <authorList>
            <person name="Wrighton K.C."/>
            <person name="Thomas B.C."/>
            <person name="Sharon I."/>
            <person name="Miller C.S."/>
            <person name="Castelle C.J."/>
            <person name="VerBerkmoes N.C."/>
            <person name="Wilkins M.J."/>
            <person name="Hettich R.L."/>
            <person name="Lipton M.S."/>
            <person name="Williams K.H."/>
            <person name="Long P.E."/>
            <person name="Banfield J.F."/>
        </authorList>
    </citation>
    <scope>NUCLEOTIDE SEQUENCE [LARGE SCALE GENOMIC DNA]</scope>
</reference>
<accession>K1XYZ5</accession>
<sequence>MSIVPHGIKLRFVEKIIGIERGNILRNPRYSECLVGFIRNGKAVRFKSRTHGSYNIRLPRKSGSSYVEIEGTVGECMLRCRYARVFLGFFRDTKSQIVPRCGIGDISIPVVECGSSIVQIRLSCFHAIVFFHKSEAHRNIRKNGNHISFYDADSRNLR</sequence>
<organism evidence="1">
    <name type="scientific">uncultured bacterium</name>
    <name type="common">gcode 4</name>
    <dbReference type="NCBI Taxonomy" id="1234023"/>
    <lineage>
        <taxon>Bacteria</taxon>
        <taxon>environmental samples</taxon>
    </lineage>
</organism>
<proteinExistence type="predicted"/>
<dbReference type="AlphaFoldDB" id="K1XYZ5"/>
<comment type="caution">
    <text evidence="1">The sequence shown here is derived from an EMBL/GenBank/DDBJ whole genome shotgun (WGS) entry which is preliminary data.</text>
</comment>
<gene>
    <name evidence="1" type="ORF">ACD_78C00140G0001</name>
</gene>
<name>K1XYZ5_9BACT</name>
<evidence type="ECO:0000313" key="1">
    <source>
        <dbReference type="EMBL" id="EKD30146.1"/>
    </source>
</evidence>
<dbReference type="EMBL" id="AMFJ01034140">
    <property type="protein sequence ID" value="EKD30146.1"/>
    <property type="molecule type" value="Genomic_DNA"/>
</dbReference>
<protein>
    <submittedName>
        <fullName evidence="1">Uncharacterized protein</fullName>
    </submittedName>
</protein>